<accession>A0A2V5K5F8</accession>
<dbReference type="Proteomes" id="UP000247476">
    <property type="component" value="Unassembled WGS sequence"/>
</dbReference>
<feature type="compositionally biased region" description="Low complexity" evidence="1">
    <location>
        <begin position="9"/>
        <end position="25"/>
    </location>
</feature>
<gene>
    <name evidence="2" type="ORF">DLM86_14285</name>
</gene>
<evidence type="ECO:0000313" key="3">
    <source>
        <dbReference type="Proteomes" id="UP000247476"/>
    </source>
</evidence>
<comment type="caution">
    <text evidence="2">The sequence shown here is derived from an EMBL/GenBank/DDBJ whole genome shotgun (WGS) entry which is preliminary data.</text>
</comment>
<proteinExistence type="predicted"/>
<keyword evidence="3" id="KW-1185">Reference proteome</keyword>
<organism evidence="2 3">
    <name type="scientific">Paenibacillus flagellatus</name>
    <dbReference type="NCBI Taxonomy" id="2211139"/>
    <lineage>
        <taxon>Bacteria</taxon>
        <taxon>Bacillati</taxon>
        <taxon>Bacillota</taxon>
        <taxon>Bacilli</taxon>
        <taxon>Bacillales</taxon>
        <taxon>Paenibacillaceae</taxon>
        <taxon>Paenibacillus</taxon>
    </lineage>
</organism>
<name>A0A2V5K5F8_9BACL</name>
<feature type="region of interest" description="Disordered" evidence="1">
    <location>
        <begin position="1"/>
        <end position="81"/>
    </location>
</feature>
<feature type="compositionally biased region" description="Pro residues" evidence="1">
    <location>
        <begin position="26"/>
        <end position="36"/>
    </location>
</feature>
<evidence type="ECO:0000256" key="1">
    <source>
        <dbReference type="SAM" id="MobiDB-lite"/>
    </source>
</evidence>
<reference evidence="2 3" key="1">
    <citation type="submission" date="2018-05" db="EMBL/GenBank/DDBJ databases">
        <title>Paenibacillus flagellatus sp. nov., isolated from selenium mineral soil.</title>
        <authorList>
            <person name="Dai X."/>
        </authorList>
    </citation>
    <scope>NUCLEOTIDE SEQUENCE [LARGE SCALE GENOMIC DNA]</scope>
    <source>
        <strain evidence="2 3">DXL2</strain>
    </source>
</reference>
<sequence>MTFRSLISPATAARPARTAGPAGAAEPPPGPPPAVPDAPERAPASAAAERAAEASPPDGAAPDASAARLGRLLAAKNRRGR</sequence>
<dbReference type="EMBL" id="QJVJ01000005">
    <property type="protein sequence ID" value="PYI54619.1"/>
    <property type="molecule type" value="Genomic_DNA"/>
</dbReference>
<dbReference type="AlphaFoldDB" id="A0A2V5K5F8"/>
<feature type="compositionally biased region" description="Low complexity" evidence="1">
    <location>
        <begin position="41"/>
        <end position="75"/>
    </location>
</feature>
<protein>
    <submittedName>
        <fullName evidence="2">Uncharacterized protein</fullName>
    </submittedName>
</protein>
<evidence type="ECO:0000313" key="2">
    <source>
        <dbReference type="EMBL" id="PYI54619.1"/>
    </source>
</evidence>